<dbReference type="Proteomes" id="UP001392437">
    <property type="component" value="Unassembled WGS sequence"/>
</dbReference>
<dbReference type="CDD" id="cd00067">
    <property type="entry name" value="GAL4"/>
    <property type="match status" value="1"/>
</dbReference>
<keyword evidence="5" id="KW-0539">Nucleus</keyword>
<keyword evidence="9" id="KW-1185">Reference proteome</keyword>
<evidence type="ECO:0000313" key="8">
    <source>
        <dbReference type="EMBL" id="KAK8105583.1"/>
    </source>
</evidence>
<dbReference type="PROSITE" id="PS00463">
    <property type="entry name" value="ZN2_CY6_FUNGAL_1"/>
    <property type="match status" value="1"/>
</dbReference>
<reference evidence="8 9" key="1">
    <citation type="submission" date="2023-01" db="EMBL/GenBank/DDBJ databases">
        <title>Analysis of 21 Apiospora genomes using comparative genomics revels a genus with tremendous synthesis potential of carbohydrate active enzymes and secondary metabolites.</title>
        <authorList>
            <person name="Sorensen T."/>
        </authorList>
    </citation>
    <scope>NUCLEOTIDE SEQUENCE [LARGE SCALE GENOMIC DNA]</scope>
    <source>
        <strain evidence="8 9">CBS 117206</strain>
    </source>
</reference>
<feature type="compositionally biased region" description="Polar residues" evidence="6">
    <location>
        <begin position="145"/>
        <end position="156"/>
    </location>
</feature>
<proteinExistence type="predicted"/>
<keyword evidence="3" id="KW-0238">DNA-binding</keyword>
<name>A0AAW0QM29_9PEZI</name>
<comment type="caution">
    <text evidence="8">The sequence shown here is derived from an EMBL/GenBank/DDBJ whole genome shotgun (WGS) entry which is preliminary data.</text>
</comment>
<dbReference type="InterPro" id="IPR001138">
    <property type="entry name" value="Zn2Cys6_DnaBD"/>
</dbReference>
<dbReference type="SUPFAM" id="SSF57701">
    <property type="entry name" value="Zn2/Cys6 DNA-binding domain"/>
    <property type="match status" value="1"/>
</dbReference>
<keyword evidence="2" id="KW-0805">Transcription regulation</keyword>
<feature type="compositionally biased region" description="Polar residues" evidence="6">
    <location>
        <begin position="107"/>
        <end position="126"/>
    </location>
</feature>
<dbReference type="GO" id="GO:0000976">
    <property type="term" value="F:transcription cis-regulatory region binding"/>
    <property type="evidence" value="ECO:0007669"/>
    <property type="project" value="TreeGrafter"/>
</dbReference>
<dbReference type="AlphaFoldDB" id="A0AAW0QM29"/>
<evidence type="ECO:0000256" key="1">
    <source>
        <dbReference type="ARBA" id="ARBA00004123"/>
    </source>
</evidence>
<sequence length="364" mass="40192">MDPSFTATQAPSEAPVPYGHTCAPCAKAKQKCISRGEKCVRCHRRGLECRPSATRVRKRGARTASVLQSSQIENKLDDLMSLLRAHNAIPQATPDHHVAPTEPGTGAATSTLGNNTPTTSQRSSAPPSAAHLFSGEGSAAHHDASQSIPCGSSPPSNDDELCQSHADELLDTFRTHYLRHFPFTYLAPEVSAQNLQLHRPFLWMNIQAICTRSSSQREILGQQVREYFARKFIIDLEKDIDILQGILTYLGWSLYHFSGKPFLRRFASAANALVAEMRLHETLESARAVHHINSQPHSNDSSTSSTVDRTNEERRAILATFIISSMSLAEQPEYYGDEMLVAVAQIRQFVEEVAECTACSLDYS</sequence>
<dbReference type="Gene3D" id="4.10.240.10">
    <property type="entry name" value="Zn(2)-C6 fungal-type DNA-binding domain"/>
    <property type="match status" value="1"/>
</dbReference>
<dbReference type="GO" id="GO:0000981">
    <property type="term" value="F:DNA-binding transcription factor activity, RNA polymerase II-specific"/>
    <property type="evidence" value="ECO:0007669"/>
    <property type="project" value="InterPro"/>
</dbReference>
<gene>
    <name evidence="8" type="ORF">PG999_008942</name>
</gene>
<dbReference type="GO" id="GO:0008270">
    <property type="term" value="F:zinc ion binding"/>
    <property type="evidence" value="ECO:0007669"/>
    <property type="project" value="InterPro"/>
</dbReference>
<evidence type="ECO:0000256" key="6">
    <source>
        <dbReference type="SAM" id="MobiDB-lite"/>
    </source>
</evidence>
<comment type="subcellular location">
    <subcellularLocation>
        <location evidence="1">Nucleus</location>
    </subcellularLocation>
</comment>
<evidence type="ECO:0000256" key="4">
    <source>
        <dbReference type="ARBA" id="ARBA00023163"/>
    </source>
</evidence>
<keyword evidence="4" id="KW-0804">Transcription</keyword>
<evidence type="ECO:0000256" key="3">
    <source>
        <dbReference type="ARBA" id="ARBA00023125"/>
    </source>
</evidence>
<dbReference type="InterPro" id="IPR036864">
    <property type="entry name" value="Zn2-C6_fun-type_DNA-bd_sf"/>
</dbReference>
<evidence type="ECO:0000256" key="5">
    <source>
        <dbReference type="ARBA" id="ARBA00023242"/>
    </source>
</evidence>
<evidence type="ECO:0000259" key="7">
    <source>
        <dbReference type="PROSITE" id="PS00463"/>
    </source>
</evidence>
<dbReference type="InterPro" id="IPR051089">
    <property type="entry name" value="prtT"/>
</dbReference>
<protein>
    <submittedName>
        <fullName evidence="8">Zn(II)2Cys6 transcription factor</fullName>
    </submittedName>
</protein>
<dbReference type="GO" id="GO:0005634">
    <property type="term" value="C:nucleus"/>
    <property type="evidence" value="ECO:0007669"/>
    <property type="project" value="UniProtKB-SubCell"/>
</dbReference>
<dbReference type="PANTHER" id="PTHR31845">
    <property type="entry name" value="FINGER DOMAIN PROTEIN, PUTATIVE-RELATED"/>
    <property type="match status" value="1"/>
</dbReference>
<dbReference type="EMBL" id="JAQQWP010000008">
    <property type="protein sequence ID" value="KAK8105583.1"/>
    <property type="molecule type" value="Genomic_DNA"/>
</dbReference>
<evidence type="ECO:0000313" key="9">
    <source>
        <dbReference type="Proteomes" id="UP001392437"/>
    </source>
</evidence>
<organism evidence="8 9">
    <name type="scientific">Apiospora kogelbergensis</name>
    <dbReference type="NCBI Taxonomy" id="1337665"/>
    <lineage>
        <taxon>Eukaryota</taxon>
        <taxon>Fungi</taxon>
        <taxon>Dikarya</taxon>
        <taxon>Ascomycota</taxon>
        <taxon>Pezizomycotina</taxon>
        <taxon>Sordariomycetes</taxon>
        <taxon>Xylariomycetidae</taxon>
        <taxon>Amphisphaeriales</taxon>
        <taxon>Apiosporaceae</taxon>
        <taxon>Apiospora</taxon>
    </lineage>
</organism>
<feature type="domain" description="Zn(2)-C6 fungal-type" evidence="7">
    <location>
        <begin position="21"/>
        <end position="49"/>
    </location>
</feature>
<accession>A0AAW0QM29</accession>
<dbReference type="PANTHER" id="PTHR31845:SF32">
    <property type="entry name" value="MISCELLANEOUS ZN(II)2CYS6 TRANSCRIPTION FACTOR (EUROFUNG)-RELATED"/>
    <property type="match status" value="1"/>
</dbReference>
<evidence type="ECO:0000256" key="2">
    <source>
        <dbReference type="ARBA" id="ARBA00023015"/>
    </source>
</evidence>
<feature type="region of interest" description="Disordered" evidence="6">
    <location>
        <begin position="91"/>
        <end position="162"/>
    </location>
</feature>